<evidence type="ECO:0000313" key="2">
    <source>
        <dbReference type="EMBL" id="EHM50913.1"/>
    </source>
</evidence>
<dbReference type="Proteomes" id="UP000004750">
    <property type="component" value="Unassembled WGS sequence"/>
</dbReference>
<evidence type="ECO:0000313" key="3">
    <source>
        <dbReference type="Proteomes" id="UP000004750"/>
    </source>
</evidence>
<organism evidence="2 3">
    <name type="scientific">Cardiobacterium valvarum F0432</name>
    <dbReference type="NCBI Taxonomy" id="797473"/>
    <lineage>
        <taxon>Bacteria</taxon>
        <taxon>Pseudomonadati</taxon>
        <taxon>Pseudomonadota</taxon>
        <taxon>Gammaproteobacteria</taxon>
        <taxon>Cardiobacteriales</taxon>
        <taxon>Cardiobacteriaceae</taxon>
        <taxon>Cardiobacterium</taxon>
    </lineage>
</organism>
<dbReference type="AlphaFoldDB" id="G9ZIV8"/>
<name>G9ZIV8_9GAMM</name>
<protein>
    <submittedName>
        <fullName evidence="2">Uncharacterized protein</fullName>
    </submittedName>
</protein>
<evidence type="ECO:0000256" key="1">
    <source>
        <dbReference type="SAM" id="MobiDB-lite"/>
    </source>
</evidence>
<gene>
    <name evidence="2" type="ORF">HMPREF9080_02725</name>
</gene>
<dbReference type="HOGENOM" id="CLU_1198026_0_0_6"/>
<proteinExistence type="predicted"/>
<feature type="region of interest" description="Disordered" evidence="1">
    <location>
        <begin position="1"/>
        <end position="26"/>
    </location>
</feature>
<accession>G9ZIV8</accession>
<dbReference type="EMBL" id="AGCM01000170">
    <property type="protein sequence ID" value="EHM50913.1"/>
    <property type="molecule type" value="Genomic_DNA"/>
</dbReference>
<sequence>MWEAGGYAVTDKENRHKSAVPASKGADVPALSRQVVPDNALPLKVRVRGVVESERQDHEQNFQKVRTDMIHLRTAFDIKRYEHIGQGETQLALHLWQLSKAGGVSTRLRWRWRWKTKSGLTREVSALLPLQALLADSKHAQHKFVRTFFASVANTPLFMQVLEYEIARLNLNVQMRCCETSISELATLGAAMQWRDEMLVHGIPHDPDQPELPGVTTHTGHNQGEEPNGQR</sequence>
<feature type="region of interest" description="Disordered" evidence="1">
    <location>
        <begin position="202"/>
        <end position="231"/>
    </location>
</feature>
<comment type="caution">
    <text evidence="2">The sequence shown here is derived from an EMBL/GenBank/DDBJ whole genome shotgun (WGS) entry which is preliminary data.</text>
</comment>
<dbReference type="STRING" id="797473.HMPREF9080_02725"/>
<reference evidence="2 3" key="1">
    <citation type="submission" date="2011-08" db="EMBL/GenBank/DDBJ databases">
        <authorList>
            <person name="Weinstock G."/>
            <person name="Sodergren E."/>
            <person name="Clifton S."/>
            <person name="Fulton L."/>
            <person name="Fulton B."/>
            <person name="Courtney L."/>
            <person name="Fronick C."/>
            <person name="Harrison M."/>
            <person name="Strong C."/>
            <person name="Farmer C."/>
            <person name="Delahaunty K."/>
            <person name="Markovic C."/>
            <person name="Hall O."/>
            <person name="Minx P."/>
            <person name="Tomlinson C."/>
            <person name="Mitreva M."/>
            <person name="Hou S."/>
            <person name="Chen J."/>
            <person name="Wollam A."/>
            <person name="Pepin K.H."/>
            <person name="Johnson M."/>
            <person name="Bhonagiri V."/>
            <person name="Zhang X."/>
            <person name="Suruliraj S."/>
            <person name="Warren W."/>
            <person name="Chinwalla A."/>
            <person name="Mardis E.R."/>
            <person name="Wilson R.K."/>
        </authorList>
    </citation>
    <scope>NUCLEOTIDE SEQUENCE [LARGE SCALE GENOMIC DNA]</scope>
    <source>
        <strain evidence="2 3">F0432</strain>
    </source>
</reference>